<dbReference type="InterPro" id="IPR010718">
    <property type="entry name" value="DUF1294"/>
</dbReference>
<comment type="caution">
    <text evidence="2">The sequence shown here is derived from an EMBL/GenBank/DDBJ whole genome shotgun (WGS) entry which is preliminary data.</text>
</comment>
<reference evidence="2 3" key="1">
    <citation type="submission" date="2020-08" db="EMBL/GenBank/DDBJ databases">
        <authorList>
            <person name="Liu C."/>
            <person name="Sun Q."/>
        </authorList>
    </citation>
    <scope>NUCLEOTIDE SEQUENCE [LARGE SCALE GENOMIC DNA]</scope>
    <source>
        <strain evidence="2 3">NSJ-18</strain>
    </source>
</reference>
<organism evidence="2 3">
    <name type="scientific">Romboutsia faecis</name>
    <dbReference type="NCBI Taxonomy" id="2764597"/>
    <lineage>
        <taxon>Bacteria</taxon>
        <taxon>Bacillati</taxon>
        <taxon>Bacillota</taxon>
        <taxon>Clostridia</taxon>
        <taxon>Peptostreptococcales</taxon>
        <taxon>Peptostreptococcaceae</taxon>
        <taxon>Romboutsia</taxon>
    </lineage>
</organism>
<keyword evidence="1" id="KW-0472">Membrane</keyword>
<name>A0ABR7JM64_9FIRM</name>
<gene>
    <name evidence="2" type="ORF">H8923_04440</name>
</gene>
<keyword evidence="1" id="KW-0812">Transmembrane</keyword>
<dbReference type="Proteomes" id="UP000609849">
    <property type="component" value="Unassembled WGS sequence"/>
</dbReference>
<accession>A0ABR7JM64</accession>
<feature type="transmembrane region" description="Helical" evidence="1">
    <location>
        <begin position="39"/>
        <end position="57"/>
    </location>
</feature>
<dbReference type="Pfam" id="PF06961">
    <property type="entry name" value="DUF1294"/>
    <property type="match status" value="1"/>
</dbReference>
<dbReference type="EMBL" id="JACRWE010000002">
    <property type="protein sequence ID" value="MBC5995999.1"/>
    <property type="molecule type" value="Genomic_DNA"/>
</dbReference>
<feature type="transmembrane region" description="Helical" evidence="1">
    <location>
        <begin position="6"/>
        <end position="23"/>
    </location>
</feature>
<protein>
    <submittedName>
        <fullName evidence="2">DUF1294 domain-containing protein</fullName>
    </submittedName>
</protein>
<evidence type="ECO:0000313" key="2">
    <source>
        <dbReference type="EMBL" id="MBC5995999.1"/>
    </source>
</evidence>
<dbReference type="RefSeq" id="WP_153924022.1">
    <property type="nucleotide sequence ID" value="NZ_JACRWE010000002.1"/>
</dbReference>
<evidence type="ECO:0000313" key="3">
    <source>
        <dbReference type="Proteomes" id="UP000609849"/>
    </source>
</evidence>
<feature type="transmembrane region" description="Helical" evidence="1">
    <location>
        <begin position="69"/>
        <end position="90"/>
    </location>
</feature>
<evidence type="ECO:0000256" key="1">
    <source>
        <dbReference type="SAM" id="Phobius"/>
    </source>
</evidence>
<keyword evidence="3" id="KW-1185">Reference proteome</keyword>
<keyword evidence="1" id="KW-1133">Transmembrane helix</keyword>
<sequence length="91" mass="10497">MNNLFLYYILFINFIGLCLMYIDKSKAIKKQWRISESKLLFISLIGGSIGSLLGMNLFRHKTKHPKFTIGIPVIIILQLLVLHYLPSFIAI</sequence>
<proteinExistence type="predicted"/>